<evidence type="ECO:0000256" key="3">
    <source>
        <dbReference type="SAM" id="Phobius"/>
    </source>
</evidence>
<feature type="transmembrane region" description="Helical" evidence="3">
    <location>
        <begin position="393"/>
        <end position="413"/>
    </location>
</feature>
<feature type="transmembrane region" description="Helical" evidence="3">
    <location>
        <begin position="192"/>
        <end position="215"/>
    </location>
</feature>
<dbReference type="PRINTS" id="PR00164">
    <property type="entry name" value="ABC2TRNSPORT"/>
</dbReference>
<dbReference type="PANTHER" id="PTHR30413:SF10">
    <property type="entry name" value="CAPSULE POLYSACCHARIDE EXPORT INNER-MEMBRANE PROTEIN CTRC"/>
    <property type="match status" value="1"/>
</dbReference>
<feature type="transmembrane region" description="Helical" evidence="3">
    <location>
        <begin position="227"/>
        <end position="253"/>
    </location>
</feature>
<accession>A0A3D9Z6D2</accession>
<feature type="transmembrane region" description="Helical" evidence="3">
    <location>
        <begin position="301"/>
        <end position="334"/>
    </location>
</feature>
<evidence type="ECO:0000313" key="5">
    <source>
        <dbReference type="Proteomes" id="UP000256900"/>
    </source>
</evidence>
<dbReference type="InterPro" id="IPR000412">
    <property type="entry name" value="ABC_2_transport"/>
</dbReference>
<name>A0A3D9Z6D2_9HYPH</name>
<evidence type="ECO:0000256" key="2">
    <source>
        <dbReference type="ARBA" id="ARBA00022448"/>
    </source>
</evidence>
<organism evidence="4 5">
    <name type="scientific">Methylovirgula ligni</name>
    <dbReference type="NCBI Taxonomy" id="569860"/>
    <lineage>
        <taxon>Bacteria</taxon>
        <taxon>Pseudomonadati</taxon>
        <taxon>Pseudomonadota</taxon>
        <taxon>Alphaproteobacteria</taxon>
        <taxon>Hyphomicrobiales</taxon>
        <taxon>Beijerinckiaceae</taxon>
        <taxon>Methylovirgula</taxon>
    </lineage>
</organism>
<feature type="transmembrane region" description="Helical" evidence="3">
    <location>
        <begin position="265"/>
        <end position="289"/>
    </location>
</feature>
<comment type="similarity">
    <text evidence="1">Belongs to the ABC-2 integral membrane protein family.</text>
</comment>
<dbReference type="AlphaFoldDB" id="A0A3D9Z6D2"/>
<keyword evidence="3" id="KW-1133">Transmembrane helix</keyword>
<proteinExistence type="inferred from homology"/>
<dbReference type="GO" id="GO:0043190">
    <property type="term" value="C:ATP-binding cassette (ABC) transporter complex"/>
    <property type="evidence" value="ECO:0007669"/>
    <property type="project" value="InterPro"/>
</dbReference>
<dbReference type="GO" id="GO:0140359">
    <property type="term" value="F:ABC-type transporter activity"/>
    <property type="evidence" value="ECO:0007669"/>
    <property type="project" value="InterPro"/>
</dbReference>
<dbReference type="PANTHER" id="PTHR30413">
    <property type="entry name" value="INNER MEMBRANE TRANSPORT PERMEASE"/>
    <property type="match status" value="1"/>
</dbReference>
<dbReference type="Proteomes" id="UP000256900">
    <property type="component" value="Unassembled WGS sequence"/>
</dbReference>
<evidence type="ECO:0000313" key="4">
    <source>
        <dbReference type="EMBL" id="REF89099.1"/>
    </source>
</evidence>
<evidence type="ECO:0000256" key="1">
    <source>
        <dbReference type="ARBA" id="ARBA00007783"/>
    </source>
</evidence>
<keyword evidence="3" id="KW-0812">Transmembrane</keyword>
<keyword evidence="2" id="KW-0813">Transport</keyword>
<reference evidence="4 5" key="1">
    <citation type="submission" date="2018-08" db="EMBL/GenBank/DDBJ databases">
        <title>Genomic Encyclopedia of Type Strains, Phase IV (KMG-IV): sequencing the most valuable type-strain genomes for metagenomic binning, comparative biology and taxonomic classification.</title>
        <authorList>
            <person name="Goeker M."/>
        </authorList>
    </citation>
    <scope>NUCLEOTIDE SEQUENCE [LARGE SCALE GENOMIC DNA]</scope>
    <source>
        <strain evidence="4 5">BW863</strain>
    </source>
</reference>
<comment type="caution">
    <text evidence="4">The sequence shown here is derived from an EMBL/GenBank/DDBJ whole genome shotgun (WGS) entry which is preliminary data.</text>
</comment>
<protein>
    <submittedName>
        <fullName evidence="4">Capsular polysaccharide transport system permease protein</fullName>
    </submittedName>
</protein>
<keyword evidence="3" id="KW-0472">Membrane</keyword>
<sequence>MRGSGMDGTFRAVDYIGILRESLSRIDLTDPKRRRAIYDRVVEGFEGIIESVESQNVHGDDREAHRRLLRLAVRILERDIRAQVDIFDAAYRPAEIDAALDKYRSAAARRAARVKAAEISEARRAARQDEVAFHGVLAPVERAAFGHLRERLLRMDALHAEVKRPTRKLSTVAVVRSLLIYQMQIIQAESRIALIWTSIAPAVLITIISLTYFLTGAQFVYNMDVPTFALLGCTAWIMCRQIIFRVSTSFIIFGPMFNLDGVTPLAAAMTLGILYVLIYGVVFSVLIFGGHALGMITLTTHWIPVIFMILSVSFCAFSIGLILGSVGVIWPFFLRFASSIERALQLFSSVYFISEQLPSQYKPLVLWCPLAHGFQLLRAAYFPVYPSTDANPMYFAVWTMVLAAVGLCAERLVRSRIQAI</sequence>
<dbReference type="GO" id="GO:0015920">
    <property type="term" value="P:lipopolysaccharide transport"/>
    <property type="evidence" value="ECO:0007669"/>
    <property type="project" value="TreeGrafter"/>
</dbReference>
<gene>
    <name evidence="4" type="ORF">DES32_0313</name>
</gene>
<dbReference type="EMBL" id="QUMO01000001">
    <property type="protein sequence ID" value="REF89099.1"/>
    <property type="molecule type" value="Genomic_DNA"/>
</dbReference>
<keyword evidence="5" id="KW-1185">Reference proteome</keyword>